<evidence type="ECO:0000256" key="1">
    <source>
        <dbReference type="HAMAP-Rule" id="MF_00676"/>
    </source>
</evidence>
<dbReference type="AlphaFoldDB" id="A0A506ULK7"/>
<evidence type="ECO:0000256" key="2">
    <source>
        <dbReference type="SAM" id="MobiDB-lite"/>
    </source>
</evidence>
<sequence>MTSPPFWKTLSLDEMPRAFWESLCDGCGRCCLHKLRDEESGDIIWTDVSCRLLDTHSCLCRDYDRRQRRVSDCISLTPEMLPDLDWLPPSCAYRLLRDGHDLPDWHPLVSGTRETVHSSGASVQDRCLNERSAGALEDHEAAWPGEWPQPRAPRQLPRVTRHRKPGHASTGTGRTGNNSTKKVK</sequence>
<protein>
    <recommendedName>
        <fullName evidence="1">UPF0260 protein E3202_06870</fullName>
    </recommendedName>
</protein>
<dbReference type="HAMAP" id="MF_00676">
    <property type="entry name" value="UPF0260"/>
    <property type="match status" value="1"/>
</dbReference>
<keyword evidence="4" id="KW-1185">Reference proteome</keyword>
<proteinExistence type="inferred from homology"/>
<dbReference type="NCBIfam" id="NF003501">
    <property type="entry name" value="PRK05170.1-5"/>
    <property type="match status" value="1"/>
</dbReference>
<evidence type="ECO:0000313" key="4">
    <source>
        <dbReference type="Proteomes" id="UP000315037"/>
    </source>
</evidence>
<dbReference type="InterPro" id="IPR008228">
    <property type="entry name" value="UCP006173"/>
</dbReference>
<name>A0A506ULK7_9PROT</name>
<dbReference type="NCBIfam" id="NF003507">
    <property type="entry name" value="PRK05170.2-5"/>
    <property type="match status" value="1"/>
</dbReference>
<reference evidence="3 4" key="1">
    <citation type="submission" date="2019-03" db="EMBL/GenBank/DDBJ databases">
        <title>The complete genome sequence of Neokomagataea sp. Jb2 NBRC113641.</title>
        <authorList>
            <person name="Chua K.-O."/>
            <person name="Chan K.-G."/>
            <person name="See-Too W.-S."/>
        </authorList>
    </citation>
    <scope>NUCLEOTIDE SEQUENCE [LARGE SCALE GENOMIC DNA]</scope>
    <source>
        <strain evidence="3 4">Jb2</strain>
    </source>
</reference>
<feature type="compositionally biased region" description="Low complexity" evidence="2">
    <location>
        <begin position="169"/>
        <end position="184"/>
    </location>
</feature>
<organism evidence="3 4">
    <name type="scientific">Oecophyllibacter saccharovorans</name>
    <dbReference type="NCBI Taxonomy" id="2558360"/>
    <lineage>
        <taxon>Bacteria</taxon>
        <taxon>Pseudomonadati</taxon>
        <taxon>Pseudomonadota</taxon>
        <taxon>Alphaproteobacteria</taxon>
        <taxon>Acetobacterales</taxon>
        <taxon>Acetobacteraceae</taxon>
        <taxon>Oecophyllibacter</taxon>
    </lineage>
</organism>
<accession>A0A506ULK7</accession>
<feature type="region of interest" description="Disordered" evidence="2">
    <location>
        <begin position="139"/>
        <end position="184"/>
    </location>
</feature>
<dbReference type="InterPro" id="IPR005358">
    <property type="entry name" value="Puta_zinc/iron-chelating_dom"/>
</dbReference>
<comment type="caution">
    <text evidence="3">The sequence shown here is derived from an EMBL/GenBank/DDBJ whole genome shotgun (WGS) entry which is preliminary data.</text>
</comment>
<gene>
    <name evidence="3" type="ORF">E3202_06870</name>
</gene>
<comment type="similarity">
    <text evidence="1">Belongs to the UPF0260 family.</text>
</comment>
<dbReference type="PANTHER" id="PTHR37421">
    <property type="entry name" value="UPF0260 PROTEIN YCGN"/>
    <property type="match status" value="1"/>
</dbReference>
<dbReference type="RefSeq" id="WP_165600857.1">
    <property type="nucleotide sequence ID" value="NZ_SORZ01000002.1"/>
</dbReference>
<evidence type="ECO:0000313" key="3">
    <source>
        <dbReference type="EMBL" id="TPW34226.1"/>
    </source>
</evidence>
<dbReference type="PANTHER" id="PTHR37421:SF1">
    <property type="entry name" value="UPF0260 PROTEIN YCGN"/>
    <property type="match status" value="1"/>
</dbReference>
<dbReference type="Pfam" id="PF03692">
    <property type="entry name" value="CxxCxxCC"/>
    <property type="match status" value="1"/>
</dbReference>
<dbReference type="EMBL" id="SORZ01000002">
    <property type="protein sequence ID" value="TPW34226.1"/>
    <property type="molecule type" value="Genomic_DNA"/>
</dbReference>
<dbReference type="Proteomes" id="UP000315037">
    <property type="component" value="Unassembled WGS sequence"/>
</dbReference>